<dbReference type="GO" id="GO:0030313">
    <property type="term" value="C:cell envelope"/>
    <property type="evidence" value="ECO:0007669"/>
    <property type="project" value="TreeGrafter"/>
</dbReference>
<evidence type="ECO:0000259" key="5">
    <source>
        <dbReference type="Pfam" id="PF25973"/>
    </source>
</evidence>
<dbReference type="InterPro" id="IPR051909">
    <property type="entry name" value="MFP_Cation_Efflux"/>
</dbReference>
<dbReference type="GO" id="GO:0022857">
    <property type="term" value="F:transmembrane transporter activity"/>
    <property type="evidence" value="ECO:0007669"/>
    <property type="project" value="InterPro"/>
</dbReference>
<evidence type="ECO:0000256" key="1">
    <source>
        <dbReference type="ARBA" id="ARBA00009477"/>
    </source>
</evidence>
<comment type="caution">
    <text evidence="6">The sequence shown here is derived from an EMBL/GenBank/DDBJ whole genome shotgun (WGS) entry which is preliminary data.</text>
</comment>
<dbReference type="PANTHER" id="PTHR30097">
    <property type="entry name" value="CATION EFFLUX SYSTEM PROTEIN CUSB"/>
    <property type="match status" value="1"/>
</dbReference>
<sequence length="366" mass="41036">MMKKNSLLILLSGLLLTACQTKTETAENQPETTEAFCLSDQLKKTTTMAAVTEQPISEQLALSGKIEYNENDLVAFKSLLQGIIEKVHFELGDYVKQGQVLGVVKSNEIQDLVQQKRYQENQIALYKKQLQSKQELLNDGMASQPEVSEIEFALSAARIEADKINASLKMFRSTGNGYFQILAPKNGYIVQKNMSTGQSITDDDTDALFSISNLKEVWVMVNIYANNLKFIQKNDVVKVRTVAYPDKVYPGKIDKIYNVFDDNEHVIKARVVLENQDLNLMPGLSADIIIDKNNTQGSAFAIPNAAKVFSNNKEYVVVYKNNCSMSVRQINPVAGNEEYTFVNEKFAADEKVITTNALIIFEQINQ</sequence>
<evidence type="ECO:0000313" key="7">
    <source>
        <dbReference type="Proteomes" id="UP000325141"/>
    </source>
</evidence>
<accession>A0A5M6C9Q7</accession>
<keyword evidence="2" id="KW-0813">Transport</keyword>
<feature type="signal peptide" evidence="3">
    <location>
        <begin position="1"/>
        <end position="23"/>
    </location>
</feature>
<dbReference type="InterPro" id="IPR006143">
    <property type="entry name" value="RND_pump_MFP"/>
</dbReference>
<keyword evidence="7" id="KW-1185">Reference proteome</keyword>
<dbReference type="InterPro" id="IPR058647">
    <property type="entry name" value="BSH_CzcB-like"/>
</dbReference>
<dbReference type="NCBIfam" id="TIGR01730">
    <property type="entry name" value="RND_mfp"/>
    <property type="match status" value="1"/>
</dbReference>
<feature type="domain" description="CusB-like beta-barrel" evidence="4">
    <location>
        <begin position="216"/>
        <end position="291"/>
    </location>
</feature>
<organism evidence="6 7">
    <name type="scientific">Paenimyroides baculatum</name>
    <dbReference type="NCBI Taxonomy" id="2608000"/>
    <lineage>
        <taxon>Bacteria</taxon>
        <taxon>Pseudomonadati</taxon>
        <taxon>Bacteroidota</taxon>
        <taxon>Flavobacteriia</taxon>
        <taxon>Flavobacteriales</taxon>
        <taxon>Flavobacteriaceae</taxon>
        <taxon>Paenimyroides</taxon>
    </lineage>
</organism>
<dbReference type="SUPFAM" id="SSF111369">
    <property type="entry name" value="HlyD-like secretion proteins"/>
    <property type="match status" value="1"/>
</dbReference>
<dbReference type="PANTHER" id="PTHR30097:SF4">
    <property type="entry name" value="SLR6042 PROTEIN"/>
    <property type="match status" value="1"/>
</dbReference>
<dbReference type="Pfam" id="PF25954">
    <property type="entry name" value="Beta-barrel_RND_2"/>
    <property type="match status" value="1"/>
</dbReference>
<dbReference type="PROSITE" id="PS51257">
    <property type="entry name" value="PROKAR_LIPOPROTEIN"/>
    <property type="match status" value="1"/>
</dbReference>
<dbReference type="GO" id="GO:0015679">
    <property type="term" value="P:plasma membrane copper ion transport"/>
    <property type="evidence" value="ECO:0007669"/>
    <property type="project" value="TreeGrafter"/>
</dbReference>
<dbReference type="InterPro" id="IPR058792">
    <property type="entry name" value="Beta-barrel_RND_2"/>
</dbReference>
<dbReference type="Gene3D" id="2.40.50.100">
    <property type="match status" value="1"/>
</dbReference>
<name>A0A5M6C9Q7_9FLAO</name>
<dbReference type="AlphaFoldDB" id="A0A5M6C9Q7"/>
<feature type="chain" id="PRO_5024342301" evidence="3">
    <location>
        <begin position="24"/>
        <end position="366"/>
    </location>
</feature>
<keyword evidence="3" id="KW-0732">Signal</keyword>
<evidence type="ECO:0000256" key="3">
    <source>
        <dbReference type="SAM" id="SignalP"/>
    </source>
</evidence>
<gene>
    <name evidence="6" type="ORF">F0460_15505</name>
</gene>
<dbReference type="GO" id="GO:0016020">
    <property type="term" value="C:membrane"/>
    <property type="evidence" value="ECO:0007669"/>
    <property type="project" value="InterPro"/>
</dbReference>
<proteinExistence type="inferred from homology"/>
<dbReference type="FunFam" id="2.40.30.170:FF:000010">
    <property type="entry name" value="Efflux RND transporter periplasmic adaptor subunit"/>
    <property type="match status" value="1"/>
</dbReference>
<comment type="similarity">
    <text evidence="1">Belongs to the membrane fusion protein (MFP) (TC 8.A.1) family.</text>
</comment>
<evidence type="ECO:0000259" key="4">
    <source>
        <dbReference type="Pfam" id="PF25954"/>
    </source>
</evidence>
<dbReference type="GO" id="GO:0060003">
    <property type="term" value="P:copper ion export"/>
    <property type="evidence" value="ECO:0007669"/>
    <property type="project" value="TreeGrafter"/>
</dbReference>
<evidence type="ECO:0000256" key="2">
    <source>
        <dbReference type="ARBA" id="ARBA00022448"/>
    </source>
</evidence>
<dbReference type="Proteomes" id="UP000325141">
    <property type="component" value="Unassembled WGS sequence"/>
</dbReference>
<protein>
    <submittedName>
        <fullName evidence="6">Efflux RND transporter periplasmic adaptor subunit</fullName>
    </submittedName>
</protein>
<evidence type="ECO:0000313" key="6">
    <source>
        <dbReference type="EMBL" id="KAA5531691.1"/>
    </source>
</evidence>
<dbReference type="Gene3D" id="2.40.30.170">
    <property type="match status" value="1"/>
</dbReference>
<reference evidence="6 7" key="1">
    <citation type="submission" date="2019-09" db="EMBL/GenBank/DDBJ databases">
        <title>Genome sequence and assembly of Flavobacterium sp.</title>
        <authorList>
            <person name="Chhetri G."/>
        </authorList>
    </citation>
    <scope>NUCLEOTIDE SEQUENCE [LARGE SCALE GENOMIC DNA]</scope>
    <source>
        <strain evidence="6 7">SNL9</strain>
    </source>
</reference>
<dbReference type="Pfam" id="PF25973">
    <property type="entry name" value="BSH_CzcB"/>
    <property type="match status" value="1"/>
</dbReference>
<dbReference type="EMBL" id="VWSG01000019">
    <property type="protein sequence ID" value="KAA5531691.1"/>
    <property type="molecule type" value="Genomic_DNA"/>
</dbReference>
<feature type="domain" description="CzcB-like barrel-sandwich hybrid" evidence="5">
    <location>
        <begin position="80"/>
        <end position="212"/>
    </location>
</feature>
<dbReference type="RefSeq" id="WP_150014881.1">
    <property type="nucleotide sequence ID" value="NZ_VWSG01000019.1"/>
</dbReference>